<accession>A0A840V4G8</accession>
<dbReference type="EMBL" id="JACHEO010000008">
    <property type="protein sequence ID" value="MBB5347991.1"/>
    <property type="molecule type" value="Genomic_DNA"/>
</dbReference>
<dbReference type="Proteomes" id="UP000539642">
    <property type="component" value="Unassembled WGS sequence"/>
</dbReference>
<evidence type="ECO:0000313" key="1">
    <source>
        <dbReference type="EMBL" id="MBB5347991.1"/>
    </source>
</evidence>
<dbReference type="InterPro" id="IPR021503">
    <property type="entry name" value="DUF3110"/>
</dbReference>
<dbReference type="RefSeq" id="WP_183350300.1">
    <property type="nucleotide sequence ID" value="NZ_JACHEO010000008.1"/>
</dbReference>
<comment type="caution">
    <text evidence="1">The sequence shown here is derived from an EMBL/GenBank/DDBJ whole genome shotgun (WGS) entry which is preliminary data.</text>
</comment>
<dbReference type="Pfam" id="PF11360">
    <property type="entry name" value="DUF3110"/>
    <property type="match status" value="1"/>
</dbReference>
<organism evidence="1 2">
    <name type="scientific">Desulfoprunum benzoelyticum</name>
    <dbReference type="NCBI Taxonomy" id="1506996"/>
    <lineage>
        <taxon>Bacteria</taxon>
        <taxon>Pseudomonadati</taxon>
        <taxon>Thermodesulfobacteriota</taxon>
        <taxon>Desulfobulbia</taxon>
        <taxon>Desulfobulbales</taxon>
        <taxon>Desulfobulbaceae</taxon>
        <taxon>Desulfoprunum</taxon>
    </lineage>
</organism>
<gene>
    <name evidence="1" type="ORF">HNQ81_001722</name>
</gene>
<protein>
    <submittedName>
        <fullName evidence="1">Uncharacterized protein</fullName>
    </submittedName>
</protein>
<name>A0A840V4G8_9BACT</name>
<evidence type="ECO:0000313" key="2">
    <source>
        <dbReference type="Proteomes" id="UP000539642"/>
    </source>
</evidence>
<reference evidence="1 2" key="1">
    <citation type="submission" date="2020-08" db="EMBL/GenBank/DDBJ databases">
        <title>Genomic Encyclopedia of Type Strains, Phase IV (KMG-IV): sequencing the most valuable type-strain genomes for metagenomic binning, comparative biology and taxonomic classification.</title>
        <authorList>
            <person name="Goeker M."/>
        </authorList>
    </citation>
    <scope>NUCLEOTIDE SEQUENCE [LARGE SCALE GENOMIC DNA]</scope>
    <source>
        <strain evidence="1 2">DSM 28570</strain>
    </source>
</reference>
<sequence>MKMEEKVQRADWIYAVVCDPGPNEHFFGLHDKERDVDFIPAFTSRDDAADCLLTLPREKGRKYEVQAVHVDELKEIAEKNGFMVAMVDKDGHIIR</sequence>
<keyword evidence="2" id="KW-1185">Reference proteome</keyword>
<dbReference type="AlphaFoldDB" id="A0A840V4G8"/>
<proteinExistence type="predicted"/>